<evidence type="ECO:0000256" key="5">
    <source>
        <dbReference type="ARBA" id="ARBA00023242"/>
    </source>
</evidence>
<evidence type="ECO:0000256" key="1">
    <source>
        <dbReference type="ARBA" id="ARBA00004123"/>
    </source>
</evidence>
<dbReference type="PROSITE" id="PS50066">
    <property type="entry name" value="MADS_BOX_2"/>
    <property type="match status" value="1"/>
</dbReference>
<dbReference type="InterPro" id="IPR002100">
    <property type="entry name" value="TF_MADSbox"/>
</dbReference>
<dbReference type="Gene3D" id="3.40.1810.10">
    <property type="entry name" value="Transcription factor, MADS-box"/>
    <property type="match status" value="1"/>
</dbReference>
<proteinExistence type="predicted"/>
<dbReference type="Pfam" id="PF00319">
    <property type="entry name" value="SRF-TF"/>
    <property type="match status" value="1"/>
</dbReference>
<feature type="domain" description="MADS-box" evidence="6">
    <location>
        <begin position="7"/>
        <end position="68"/>
    </location>
</feature>
<keyword evidence="4" id="KW-0804">Transcription</keyword>
<keyword evidence="2" id="KW-0805">Transcription regulation</keyword>
<dbReference type="PRINTS" id="PR00404">
    <property type="entry name" value="MADSDOMAIN"/>
</dbReference>
<dbReference type="Proteomes" id="UP001370490">
    <property type="component" value="Unassembled WGS sequence"/>
</dbReference>
<dbReference type="AlphaFoldDB" id="A0AAN8Z435"/>
<dbReference type="GO" id="GO:0005634">
    <property type="term" value="C:nucleus"/>
    <property type="evidence" value="ECO:0007669"/>
    <property type="project" value="UniProtKB-SubCell"/>
</dbReference>
<gene>
    <name evidence="7" type="ORF">RJ641_012497</name>
</gene>
<keyword evidence="5" id="KW-0539">Nucleus</keyword>
<dbReference type="PANTHER" id="PTHR11945">
    <property type="entry name" value="MADS BOX PROTEIN"/>
    <property type="match status" value="1"/>
</dbReference>
<dbReference type="SUPFAM" id="SSF55455">
    <property type="entry name" value="SRF-like"/>
    <property type="match status" value="1"/>
</dbReference>
<sequence length="79" mass="9031">MEKKNFMGRRKTAAKIMQRARVHRARTFNKLRVKLFKRAMEFSILCGAEVAIVAFSPSGRAYSFGYPSVTAVLDKFRGE</sequence>
<comment type="caution">
    <text evidence="7">The sequence shown here is derived from an EMBL/GenBank/DDBJ whole genome shotgun (WGS) entry which is preliminary data.</text>
</comment>
<protein>
    <submittedName>
        <fullName evidence="7">Transcription factor, MADS-box</fullName>
    </submittedName>
</protein>
<name>A0AAN8Z435_9MAGN</name>
<dbReference type="GO" id="GO:0000978">
    <property type="term" value="F:RNA polymerase II cis-regulatory region sequence-specific DNA binding"/>
    <property type="evidence" value="ECO:0007669"/>
    <property type="project" value="TreeGrafter"/>
</dbReference>
<evidence type="ECO:0000259" key="6">
    <source>
        <dbReference type="PROSITE" id="PS50066"/>
    </source>
</evidence>
<dbReference type="GO" id="GO:0000981">
    <property type="term" value="F:DNA-binding transcription factor activity, RNA polymerase II-specific"/>
    <property type="evidence" value="ECO:0007669"/>
    <property type="project" value="TreeGrafter"/>
</dbReference>
<keyword evidence="3" id="KW-0238">DNA-binding</keyword>
<dbReference type="EMBL" id="JBAMMX010000019">
    <property type="protein sequence ID" value="KAK6921990.1"/>
    <property type="molecule type" value="Genomic_DNA"/>
</dbReference>
<evidence type="ECO:0000256" key="4">
    <source>
        <dbReference type="ARBA" id="ARBA00023163"/>
    </source>
</evidence>
<reference evidence="7 8" key="1">
    <citation type="submission" date="2023-12" db="EMBL/GenBank/DDBJ databases">
        <title>A high-quality genome assembly for Dillenia turbinata (Dilleniales).</title>
        <authorList>
            <person name="Chanderbali A."/>
        </authorList>
    </citation>
    <scope>NUCLEOTIDE SEQUENCE [LARGE SCALE GENOMIC DNA]</scope>
    <source>
        <strain evidence="7">LSX21</strain>
        <tissue evidence="7">Leaf</tissue>
    </source>
</reference>
<evidence type="ECO:0000313" key="7">
    <source>
        <dbReference type="EMBL" id="KAK6921990.1"/>
    </source>
</evidence>
<accession>A0AAN8Z435</accession>
<keyword evidence="8" id="KW-1185">Reference proteome</keyword>
<evidence type="ECO:0000256" key="3">
    <source>
        <dbReference type="ARBA" id="ARBA00023125"/>
    </source>
</evidence>
<dbReference type="InterPro" id="IPR036879">
    <property type="entry name" value="TF_MADSbox_sf"/>
</dbReference>
<evidence type="ECO:0000313" key="8">
    <source>
        <dbReference type="Proteomes" id="UP001370490"/>
    </source>
</evidence>
<dbReference type="GO" id="GO:0046983">
    <property type="term" value="F:protein dimerization activity"/>
    <property type="evidence" value="ECO:0007669"/>
    <property type="project" value="InterPro"/>
</dbReference>
<comment type="subcellular location">
    <subcellularLocation>
        <location evidence="1">Nucleus</location>
    </subcellularLocation>
</comment>
<organism evidence="7 8">
    <name type="scientific">Dillenia turbinata</name>
    <dbReference type="NCBI Taxonomy" id="194707"/>
    <lineage>
        <taxon>Eukaryota</taxon>
        <taxon>Viridiplantae</taxon>
        <taxon>Streptophyta</taxon>
        <taxon>Embryophyta</taxon>
        <taxon>Tracheophyta</taxon>
        <taxon>Spermatophyta</taxon>
        <taxon>Magnoliopsida</taxon>
        <taxon>eudicotyledons</taxon>
        <taxon>Gunneridae</taxon>
        <taxon>Pentapetalae</taxon>
        <taxon>Dilleniales</taxon>
        <taxon>Dilleniaceae</taxon>
        <taxon>Dillenia</taxon>
    </lineage>
</organism>
<evidence type="ECO:0000256" key="2">
    <source>
        <dbReference type="ARBA" id="ARBA00023015"/>
    </source>
</evidence>
<dbReference type="PANTHER" id="PTHR11945:SF629">
    <property type="entry name" value="OS02G0164450 PROTEIN"/>
    <property type="match status" value="1"/>
</dbReference>
<dbReference type="SMART" id="SM00432">
    <property type="entry name" value="MADS"/>
    <property type="match status" value="1"/>
</dbReference>